<protein>
    <recommendedName>
        <fullName evidence="7">Type II secretion system protein GspF domain-containing protein</fullName>
    </recommendedName>
</protein>
<dbReference type="Pfam" id="PF00482">
    <property type="entry name" value="T2SSF"/>
    <property type="match status" value="1"/>
</dbReference>
<evidence type="ECO:0000256" key="1">
    <source>
        <dbReference type="ARBA" id="ARBA00004651"/>
    </source>
</evidence>
<evidence type="ECO:0000256" key="5">
    <source>
        <dbReference type="ARBA" id="ARBA00023136"/>
    </source>
</evidence>
<dbReference type="OrthoDB" id="8534919at2"/>
<keyword evidence="4 6" id="KW-1133">Transmembrane helix</keyword>
<dbReference type="Proteomes" id="UP000238196">
    <property type="component" value="Unassembled WGS sequence"/>
</dbReference>
<evidence type="ECO:0000256" key="2">
    <source>
        <dbReference type="ARBA" id="ARBA00022475"/>
    </source>
</evidence>
<evidence type="ECO:0000259" key="7">
    <source>
        <dbReference type="Pfam" id="PF00482"/>
    </source>
</evidence>
<accession>A0A2S5KPX6</accession>
<feature type="transmembrane region" description="Helical" evidence="6">
    <location>
        <begin position="6"/>
        <end position="25"/>
    </location>
</feature>
<name>A0A2S5KPX6_9PROT</name>
<proteinExistence type="predicted"/>
<feature type="transmembrane region" description="Helical" evidence="6">
    <location>
        <begin position="269"/>
        <end position="292"/>
    </location>
</feature>
<dbReference type="PANTHER" id="PTHR35007">
    <property type="entry name" value="INTEGRAL MEMBRANE PROTEIN-RELATED"/>
    <property type="match status" value="1"/>
</dbReference>
<dbReference type="GO" id="GO:0005886">
    <property type="term" value="C:plasma membrane"/>
    <property type="evidence" value="ECO:0007669"/>
    <property type="project" value="UniProtKB-SubCell"/>
</dbReference>
<keyword evidence="3 6" id="KW-0812">Transmembrane</keyword>
<dbReference type="InterPro" id="IPR018076">
    <property type="entry name" value="T2SS_GspF_dom"/>
</dbReference>
<comment type="subcellular location">
    <subcellularLocation>
        <location evidence="1">Cell membrane</location>
        <topology evidence="1">Multi-pass membrane protein</topology>
    </subcellularLocation>
</comment>
<sequence length="300" mass="34657">MLSQLWILLLCLALIICCSVLLLVAHRQRRRRQVEQRLQRSVQRVIRARLVDHGKAMWRRTTRRRETLAELGLILRRLGMASNREQWLFLLRLGLVWLLAVVATLALVMMQAMTVQQQTALLLICLVGVPYMMLVWLRQRVKARMRQISEEMLLVLQMIRILWDVGISLESMLRVMTRELKELAPEVCRELQIILVKIDTGKTRDEAISDVFWLIDAEGFQDFLMLLAQVSETGGSMSQHLQDLYELLIDRRRTDLQENVSRLSGRMSAVMMMCLMPVLLIVLAGPGFMALVKALGKMGH</sequence>
<comment type="caution">
    <text evidence="8">The sequence shown here is derived from an EMBL/GenBank/DDBJ whole genome shotgun (WGS) entry which is preliminary data.</text>
</comment>
<dbReference type="EMBL" id="PRLP01000047">
    <property type="protein sequence ID" value="PPC76599.1"/>
    <property type="molecule type" value="Genomic_DNA"/>
</dbReference>
<feature type="domain" description="Type II secretion system protein GspF" evidence="7">
    <location>
        <begin position="159"/>
        <end position="283"/>
    </location>
</feature>
<feature type="transmembrane region" description="Helical" evidence="6">
    <location>
        <begin position="119"/>
        <end position="137"/>
    </location>
</feature>
<evidence type="ECO:0000256" key="6">
    <source>
        <dbReference type="SAM" id="Phobius"/>
    </source>
</evidence>
<evidence type="ECO:0000256" key="4">
    <source>
        <dbReference type="ARBA" id="ARBA00022989"/>
    </source>
</evidence>
<evidence type="ECO:0000256" key="3">
    <source>
        <dbReference type="ARBA" id="ARBA00022692"/>
    </source>
</evidence>
<keyword evidence="2" id="KW-1003">Cell membrane</keyword>
<keyword evidence="5 6" id="KW-0472">Membrane</keyword>
<dbReference type="AlphaFoldDB" id="A0A2S5KPX6"/>
<dbReference type="PANTHER" id="PTHR35007:SF2">
    <property type="entry name" value="PILUS ASSEMBLE PROTEIN"/>
    <property type="match status" value="1"/>
</dbReference>
<evidence type="ECO:0000313" key="8">
    <source>
        <dbReference type="EMBL" id="PPC76599.1"/>
    </source>
</evidence>
<reference evidence="8 9" key="1">
    <citation type="submission" date="2018-02" db="EMBL/GenBank/DDBJ databases">
        <title>novel marine gammaproteobacteria from coastal saline agro ecosystem.</title>
        <authorList>
            <person name="Krishnan R."/>
            <person name="Ramesh Kumar N."/>
        </authorList>
    </citation>
    <scope>NUCLEOTIDE SEQUENCE [LARGE SCALE GENOMIC DNA]</scope>
    <source>
        <strain evidence="8 9">228</strain>
    </source>
</reference>
<evidence type="ECO:0000313" key="9">
    <source>
        <dbReference type="Proteomes" id="UP000238196"/>
    </source>
</evidence>
<organism evidence="8 9">
    <name type="scientific">Proteobacteria bacterium 228</name>
    <dbReference type="NCBI Taxonomy" id="2083153"/>
    <lineage>
        <taxon>Bacteria</taxon>
        <taxon>Pseudomonadati</taxon>
        <taxon>Pseudomonadota</taxon>
    </lineage>
</organism>
<gene>
    <name evidence="8" type="ORF">C4K68_14600</name>
</gene>
<feature type="transmembrane region" description="Helical" evidence="6">
    <location>
        <begin position="87"/>
        <end position="113"/>
    </location>
</feature>